<evidence type="ECO:0008006" key="12">
    <source>
        <dbReference type="Google" id="ProtNLM"/>
    </source>
</evidence>
<feature type="domain" description="HAMP" evidence="9">
    <location>
        <begin position="80"/>
        <end position="132"/>
    </location>
</feature>
<sequence length="401" mass="41536">MHRISDAIAPRYRLYLGLAMVMITYVTLAVVLRLAVGAAADEFATGTPERARLDTLGVLAIWIPAVCLPLAAFLAFMTVRFINRMLSHASEVMQAAANGDLDTRMTAFGRSEQRHLAEAFNTMMDNVRTTVTGIRTAAEQSRASAAASTAAYATMAGTVQTTAAELTAISASANHVTGDIGEIASGTEQIRTAISEVDARASQVTTAAREAVGGATEAAASVDRLRESSRRIGDVIRTITAVAEQTNLLALNATIEAARAGEAGKGFAIVAGEIKDLARETAQATEEIIRRVEGIQADADRAVRLVGGFTEMIESIASHQTSIANAVSEQGTATTAMAHGAGAVRLNAVEIARAIDEVAAVADGAQAAAEQAERAADEVAAIAAQLTELASGNAARSTANA</sequence>
<feature type="domain" description="Methyl-accepting transducer" evidence="8">
    <location>
        <begin position="137"/>
        <end position="373"/>
    </location>
</feature>
<evidence type="ECO:0000256" key="2">
    <source>
        <dbReference type="ARBA" id="ARBA00022989"/>
    </source>
</evidence>
<reference evidence="10 11" key="1">
    <citation type="journal article" date="2019" name="Int. J. Syst. Evol. Microbiol.">
        <title>The Global Catalogue of Microorganisms (GCM) 10K type strain sequencing project: providing services to taxonomists for standard genome sequencing and annotation.</title>
        <authorList>
            <consortium name="The Broad Institute Genomics Platform"/>
            <consortium name="The Broad Institute Genome Sequencing Center for Infectious Disease"/>
            <person name="Wu L."/>
            <person name="Ma J."/>
        </authorList>
    </citation>
    <scope>NUCLEOTIDE SEQUENCE [LARGE SCALE GENOMIC DNA]</scope>
    <source>
        <strain evidence="10 11">JCM 13250</strain>
    </source>
</reference>
<dbReference type="Proteomes" id="UP001500218">
    <property type="component" value="Unassembled WGS sequence"/>
</dbReference>
<dbReference type="PANTHER" id="PTHR32089:SF112">
    <property type="entry name" value="LYSOZYME-LIKE PROTEIN-RELATED"/>
    <property type="match status" value="1"/>
</dbReference>
<dbReference type="InterPro" id="IPR004089">
    <property type="entry name" value="MCPsignal_dom"/>
</dbReference>
<organism evidence="10 11">
    <name type="scientific">Luedemannella flava</name>
    <dbReference type="NCBI Taxonomy" id="349316"/>
    <lineage>
        <taxon>Bacteria</taxon>
        <taxon>Bacillati</taxon>
        <taxon>Actinomycetota</taxon>
        <taxon>Actinomycetes</taxon>
        <taxon>Micromonosporales</taxon>
        <taxon>Micromonosporaceae</taxon>
        <taxon>Luedemannella</taxon>
    </lineage>
</organism>
<dbReference type="EMBL" id="BAAALT010000018">
    <property type="protein sequence ID" value="GAA1789297.1"/>
    <property type="molecule type" value="Genomic_DNA"/>
</dbReference>
<keyword evidence="6" id="KW-0175">Coiled coil</keyword>
<dbReference type="RefSeq" id="WP_344126552.1">
    <property type="nucleotide sequence ID" value="NZ_BAAALT010000018.1"/>
</dbReference>
<gene>
    <name evidence="10" type="ORF">GCM10009682_09160</name>
</gene>
<evidence type="ECO:0000259" key="8">
    <source>
        <dbReference type="PROSITE" id="PS50111"/>
    </source>
</evidence>
<evidence type="ECO:0000256" key="6">
    <source>
        <dbReference type="SAM" id="Coils"/>
    </source>
</evidence>
<accession>A0ABN2LI63</accession>
<dbReference type="PRINTS" id="PR00260">
    <property type="entry name" value="CHEMTRNSDUCR"/>
</dbReference>
<dbReference type="SMART" id="SM00283">
    <property type="entry name" value="MA"/>
    <property type="match status" value="1"/>
</dbReference>
<evidence type="ECO:0000256" key="4">
    <source>
        <dbReference type="ARBA" id="ARBA00029447"/>
    </source>
</evidence>
<dbReference type="Gene3D" id="1.10.287.950">
    <property type="entry name" value="Methyl-accepting chemotaxis protein"/>
    <property type="match status" value="1"/>
</dbReference>
<evidence type="ECO:0000256" key="7">
    <source>
        <dbReference type="SAM" id="Phobius"/>
    </source>
</evidence>
<dbReference type="CDD" id="cd06225">
    <property type="entry name" value="HAMP"/>
    <property type="match status" value="1"/>
</dbReference>
<evidence type="ECO:0000313" key="10">
    <source>
        <dbReference type="EMBL" id="GAA1789297.1"/>
    </source>
</evidence>
<dbReference type="Pfam" id="PF00015">
    <property type="entry name" value="MCPsignal"/>
    <property type="match status" value="1"/>
</dbReference>
<evidence type="ECO:0000256" key="5">
    <source>
        <dbReference type="PROSITE-ProRule" id="PRU00284"/>
    </source>
</evidence>
<dbReference type="PANTHER" id="PTHR32089">
    <property type="entry name" value="METHYL-ACCEPTING CHEMOTAXIS PROTEIN MCPB"/>
    <property type="match status" value="1"/>
</dbReference>
<dbReference type="InterPro" id="IPR003660">
    <property type="entry name" value="HAMP_dom"/>
</dbReference>
<feature type="transmembrane region" description="Helical" evidence="7">
    <location>
        <begin position="56"/>
        <end position="77"/>
    </location>
</feature>
<dbReference type="InterPro" id="IPR004090">
    <property type="entry name" value="Chemotax_Me-accpt_rcpt"/>
</dbReference>
<keyword evidence="3 5" id="KW-0807">Transducer</keyword>
<keyword evidence="7" id="KW-0472">Membrane</keyword>
<evidence type="ECO:0000256" key="1">
    <source>
        <dbReference type="ARBA" id="ARBA00022692"/>
    </source>
</evidence>
<proteinExistence type="inferred from homology"/>
<evidence type="ECO:0000256" key="3">
    <source>
        <dbReference type="ARBA" id="ARBA00023224"/>
    </source>
</evidence>
<evidence type="ECO:0000259" key="9">
    <source>
        <dbReference type="PROSITE" id="PS50885"/>
    </source>
</evidence>
<comment type="caution">
    <text evidence="10">The sequence shown here is derived from an EMBL/GenBank/DDBJ whole genome shotgun (WGS) entry which is preliminary data.</text>
</comment>
<comment type="similarity">
    <text evidence="4">Belongs to the methyl-accepting chemotaxis (MCP) protein family.</text>
</comment>
<dbReference type="PROSITE" id="PS50111">
    <property type="entry name" value="CHEMOTAXIS_TRANSDUC_2"/>
    <property type="match status" value="1"/>
</dbReference>
<keyword evidence="11" id="KW-1185">Reference proteome</keyword>
<dbReference type="SMART" id="SM00304">
    <property type="entry name" value="HAMP"/>
    <property type="match status" value="1"/>
</dbReference>
<evidence type="ECO:0000313" key="11">
    <source>
        <dbReference type="Proteomes" id="UP001500218"/>
    </source>
</evidence>
<protein>
    <recommendedName>
        <fullName evidence="12">Methyl-accepting chemotaxis protein</fullName>
    </recommendedName>
</protein>
<feature type="coiled-coil region" evidence="6">
    <location>
        <begin position="355"/>
        <end position="389"/>
    </location>
</feature>
<dbReference type="Pfam" id="PF00672">
    <property type="entry name" value="HAMP"/>
    <property type="match status" value="1"/>
</dbReference>
<name>A0ABN2LI63_9ACTN</name>
<feature type="transmembrane region" description="Helical" evidence="7">
    <location>
        <begin position="12"/>
        <end position="36"/>
    </location>
</feature>
<dbReference type="SUPFAM" id="SSF58104">
    <property type="entry name" value="Methyl-accepting chemotaxis protein (MCP) signaling domain"/>
    <property type="match status" value="1"/>
</dbReference>
<dbReference type="PROSITE" id="PS50885">
    <property type="entry name" value="HAMP"/>
    <property type="match status" value="1"/>
</dbReference>
<keyword evidence="1 7" id="KW-0812">Transmembrane</keyword>
<keyword evidence="2 7" id="KW-1133">Transmembrane helix</keyword>